<gene>
    <name evidence="2" type="ORF">RZN69_00940</name>
</gene>
<accession>A0AAQ3LBS8</accession>
<dbReference type="AlphaFoldDB" id="A0AAQ3LBS8"/>
<organism evidence="2 3">
    <name type="scientific">Rubellicoccus peritrichatus</name>
    <dbReference type="NCBI Taxonomy" id="3080537"/>
    <lineage>
        <taxon>Bacteria</taxon>
        <taxon>Pseudomonadati</taxon>
        <taxon>Verrucomicrobiota</taxon>
        <taxon>Opitutia</taxon>
        <taxon>Puniceicoccales</taxon>
        <taxon>Cerasicoccaceae</taxon>
        <taxon>Rubellicoccus</taxon>
    </lineage>
</organism>
<keyword evidence="3" id="KW-1185">Reference proteome</keyword>
<feature type="chain" id="PRO_5042851895" evidence="1">
    <location>
        <begin position="20"/>
        <end position="183"/>
    </location>
</feature>
<protein>
    <submittedName>
        <fullName evidence="2">Uncharacterized protein</fullName>
    </submittedName>
</protein>
<dbReference type="Proteomes" id="UP001304300">
    <property type="component" value="Chromosome"/>
</dbReference>
<dbReference type="KEGG" id="puo:RZN69_00940"/>
<evidence type="ECO:0000313" key="2">
    <source>
        <dbReference type="EMBL" id="WOO41634.1"/>
    </source>
</evidence>
<keyword evidence="1" id="KW-0732">Signal</keyword>
<sequence length="183" mass="20647">MNKTAISFLSLMLIHLPFAAGYYGSGNINKYSADGDTYYRAISEDESGGLLSSKSSSDRVMNIQVFDVLSGGTWKVFENNLPNGDAIVDLIFEVRDSEGNIVPDGNRLQNIDIKRDLKSKILIVVRNAKSGNESLWTAYENGKGVRRITVVGKKQDWHIDLKNQKIRVFTRTADKYRMDAYDW</sequence>
<reference evidence="2 3" key="1">
    <citation type="submission" date="2023-10" db="EMBL/GenBank/DDBJ databases">
        <title>Rubellicoccus peritrichatus gen. nov., sp. nov., isolated from an algae of coral reef tank.</title>
        <authorList>
            <person name="Luo J."/>
        </authorList>
    </citation>
    <scope>NUCLEOTIDE SEQUENCE [LARGE SCALE GENOMIC DNA]</scope>
    <source>
        <strain evidence="2 3">CR14</strain>
    </source>
</reference>
<name>A0AAQ3LBS8_9BACT</name>
<proteinExistence type="predicted"/>
<dbReference type="EMBL" id="CP136920">
    <property type="protein sequence ID" value="WOO41634.1"/>
    <property type="molecule type" value="Genomic_DNA"/>
</dbReference>
<evidence type="ECO:0000313" key="3">
    <source>
        <dbReference type="Proteomes" id="UP001304300"/>
    </source>
</evidence>
<dbReference type="RefSeq" id="WP_317834118.1">
    <property type="nucleotide sequence ID" value="NZ_CP136920.1"/>
</dbReference>
<evidence type="ECO:0000256" key="1">
    <source>
        <dbReference type="SAM" id="SignalP"/>
    </source>
</evidence>
<feature type="signal peptide" evidence="1">
    <location>
        <begin position="1"/>
        <end position="19"/>
    </location>
</feature>